<dbReference type="CDD" id="cd00009">
    <property type="entry name" value="AAA"/>
    <property type="match status" value="1"/>
</dbReference>
<evidence type="ECO:0000256" key="13">
    <source>
        <dbReference type="ARBA" id="ARBA00023231"/>
    </source>
</evidence>
<dbReference type="PANTHER" id="PTHR32071:SF95">
    <property type="entry name" value="DNA-BINDING TRANSCRIPTIONAL REGULATOR NTRC"/>
    <property type="match status" value="1"/>
</dbReference>
<evidence type="ECO:0000259" key="18">
    <source>
        <dbReference type="PROSITE" id="PS50110"/>
    </source>
</evidence>
<evidence type="ECO:0000256" key="5">
    <source>
        <dbReference type="ARBA" id="ARBA00022553"/>
    </source>
</evidence>
<dbReference type="Gene3D" id="1.10.10.60">
    <property type="entry name" value="Homeodomain-like"/>
    <property type="match status" value="1"/>
</dbReference>
<evidence type="ECO:0000256" key="3">
    <source>
        <dbReference type="ARBA" id="ARBA00022490"/>
    </source>
</evidence>
<keyword evidence="4" id="KW-0678">Repressor</keyword>
<dbReference type="PROSITE" id="PS50045">
    <property type="entry name" value="SIGMA54_INTERACT_4"/>
    <property type="match status" value="1"/>
</dbReference>
<dbReference type="InterPro" id="IPR025662">
    <property type="entry name" value="Sigma_54_int_dom_ATP-bd_1"/>
</dbReference>
<evidence type="ECO:0000256" key="16">
    <source>
        <dbReference type="PROSITE-ProRule" id="PRU00169"/>
    </source>
</evidence>
<dbReference type="Gene3D" id="1.10.8.60">
    <property type="match status" value="1"/>
</dbReference>
<proteinExistence type="predicted"/>
<keyword evidence="3" id="KW-0963">Cytoplasm</keyword>
<dbReference type="InterPro" id="IPR001789">
    <property type="entry name" value="Sig_transdc_resp-reg_receiver"/>
</dbReference>
<dbReference type="KEGG" id="das:Daes_2917"/>
<reference evidence="20" key="1">
    <citation type="submission" date="2010-12" db="EMBL/GenBank/DDBJ databases">
        <title>Complete sequence of Desulfovibrio aespoeensis Aspo-2.</title>
        <authorList>
            <consortium name="US DOE Joint Genome Institute"/>
            <person name="Lucas S."/>
            <person name="Copeland A."/>
            <person name="Lapidus A."/>
            <person name="Cheng J.-F."/>
            <person name="Goodwin L."/>
            <person name="Pitluck S."/>
            <person name="Chertkov O."/>
            <person name="Misra M."/>
            <person name="Detter J.C."/>
            <person name="Han C."/>
            <person name="Tapia R."/>
            <person name="Land M."/>
            <person name="Hauser L."/>
            <person name="Kyrpides N."/>
            <person name="Ivanova N."/>
            <person name="Ovchinnikova G."/>
            <person name="Pedersen K."/>
            <person name="Jagevall S."/>
            <person name="Hazen T."/>
            <person name="Woyke T."/>
        </authorList>
    </citation>
    <scope>NUCLEOTIDE SEQUENCE [LARGE SCALE GENOMIC DNA]</scope>
    <source>
        <strain evidence="20">ATCC 700646 / DSM 10631 / Aspo-2</strain>
    </source>
</reference>
<dbReference type="InterPro" id="IPR002078">
    <property type="entry name" value="Sigma_54_int"/>
</dbReference>
<dbReference type="GO" id="GO:0005737">
    <property type="term" value="C:cytoplasm"/>
    <property type="evidence" value="ECO:0007669"/>
    <property type="project" value="UniProtKB-SubCell"/>
</dbReference>
<dbReference type="Pfam" id="PF00072">
    <property type="entry name" value="Response_reg"/>
    <property type="match status" value="1"/>
</dbReference>
<evidence type="ECO:0000256" key="4">
    <source>
        <dbReference type="ARBA" id="ARBA00022491"/>
    </source>
</evidence>
<dbReference type="STRING" id="643562.Daes_2917"/>
<dbReference type="AlphaFoldDB" id="E6VYP4"/>
<evidence type="ECO:0000259" key="17">
    <source>
        <dbReference type="PROSITE" id="PS50045"/>
    </source>
</evidence>
<dbReference type="GO" id="GO:0006355">
    <property type="term" value="P:regulation of DNA-templated transcription"/>
    <property type="evidence" value="ECO:0007669"/>
    <property type="project" value="InterPro"/>
</dbReference>
<evidence type="ECO:0000256" key="10">
    <source>
        <dbReference type="ARBA" id="ARBA00023125"/>
    </source>
</evidence>
<reference evidence="19 20" key="2">
    <citation type="journal article" date="2014" name="Genome Announc.">
        <title>Complete Genome Sequence of the Subsurface, Mesophilic Sulfate-Reducing Bacterium Desulfovibrio aespoeensis Aspo-2.</title>
        <authorList>
            <person name="Pedersen K."/>
            <person name="Bengtsson A."/>
            <person name="Edlund J."/>
            <person name="Rabe L."/>
            <person name="Hazen T."/>
            <person name="Chakraborty R."/>
            <person name="Goodwin L."/>
            <person name="Shapiro N."/>
        </authorList>
    </citation>
    <scope>NUCLEOTIDE SEQUENCE [LARGE SCALE GENOMIC DNA]</scope>
    <source>
        <strain evidence="20">ATCC 700646 / DSM 10631 / Aspo-2</strain>
    </source>
</reference>
<feature type="domain" description="Response regulatory" evidence="18">
    <location>
        <begin position="4"/>
        <end position="118"/>
    </location>
</feature>
<dbReference type="InterPro" id="IPR003593">
    <property type="entry name" value="AAA+_ATPase"/>
</dbReference>
<dbReference type="OrthoDB" id="9763792at2"/>
<organism evidence="19 20">
    <name type="scientific">Pseudodesulfovibrio aespoeensis (strain ATCC 700646 / DSM 10631 / Aspo-2)</name>
    <name type="common">Desulfovibrio aespoeensis</name>
    <dbReference type="NCBI Taxonomy" id="643562"/>
    <lineage>
        <taxon>Bacteria</taxon>
        <taxon>Pseudomonadati</taxon>
        <taxon>Thermodesulfobacteriota</taxon>
        <taxon>Desulfovibrionia</taxon>
        <taxon>Desulfovibrionales</taxon>
        <taxon>Desulfovibrionaceae</taxon>
    </lineage>
</organism>
<keyword evidence="6" id="KW-0547">Nucleotide-binding</keyword>
<evidence type="ECO:0000256" key="9">
    <source>
        <dbReference type="ARBA" id="ARBA00023015"/>
    </source>
</evidence>
<evidence type="ECO:0000256" key="8">
    <source>
        <dbReference type="ARBA" id="ARBA00023012"/>
    </source>
</evidence>
<dbReference type="PROSITE" id="PS00675">
    <property type="entry name" value="SIGMA54_INTERACT_1"/>
    <property type="match status" value="1"/>
</dbReference>
<dbReference type="InterPro" id="IPR009057">
    <property type="entry name" value="Homeodomain-like_sf"/>
</dbReference>
<dbReference type="Proteomes" id="UP000002191">
    <property type="component" value="Chromosome"/>
</dbReference>
<dbReference type="SMART" id="SM00382">
    <property type="entry name" value="AAA"/>
    <property type="match status" value="1"/>
</dbReference>
<keyword evidence="11" id="KW-0010">Activator</keyword>
<dbReference type="InterPro" id="IPR027417">
    <property type="entry name" value="P-loop_NTPase"/>
</dbReference>
<dbReference type="GO" id="GO:0000160">
    <property type="term" value="P:phosphorelay signal transduction system"/>
    <property type="evidence" value="ECO:0007669"/>
    <property type="project" value="UniProtKB-KW"/>
</dbReference>
<evidence type="ECO:0000256" key="11">
    <source>
        <dbReference type="ARBA" id="ARBA00023159"/>
    </source>
</evidence>
<dbReference type="FunFam" id="3.40.50.300:FF:000006">
    <property type="entry name" value="DNA-binding transcriptional regulator NtrC"/>
    <property type="match status" value="1"/>
</dbReference>
<evidence type="ECO:0000313" key="19">
    <source>
        <dbReference type="EMBL" id="ADU63911.1"/>
    </source>
</evidence>
<evidence type="ECO:0000256" key="15">
    <source>
        <dbReference type="ARBA" id="ARBA00031910"/>
    </source>
</evidence>
<evidence type="ECO:0000313" key="20">
    <source>
        <dbReference type="Proteomes" id="UP000002191"/>
    </source>
</evidence>
<comment type="subcellular location">
    <subcellularLocation>
        <location evidence="1">Cytoplasm</location>
    </subcellularLocation>
</comment>
<keyword evidence="10" id="KW-0238">DNA-binding</keyword>
<keyword evidence="13" id="KW-0535">Nitrogen fixation</keyword>
<feature type="modified residue" description="4-aspartylphosphate" evidence="16">
    <location>
        <position position="53"/>
    </location>
</feature>
<evidence type="ECO:0000256" key="7">
    <source>
        <dbReference type="ARBA" id="ARBA00022840"/>
    </source>
</evidence>
<dbReference type="GO" id="GO:0005524">
    <property type="term" value="F:ATP binding"/>
    <property type="evidence" value="ECO:0007669"/>
    <property type="project" value="UniProtKB-KW"/>
</dbReference>
<dbReference type="InterPro" id="IPR058031">
    <property type="entry name" value="AAA_lid_NorR"/>
</dbReference>
<sequence>MAERILVVDDDRAFQGMLVEALIEKGYAVDTASTAEEGIRKAGVMGPDLILHDIKLPGMSGLDALAHLAQAAPGVDVIVMTGYASKDSGVQAMQRGAYDYFTKPFSLVEMEVVVRRALEKRRLQQELAELKQRGKESPLNAIIGQSAPMRALKERIARVAGLNADVLILGETGTGKELVSDTIHTLSARARGPFVKINCAAIPENLIESELFGHEKGAFTGAAAAKAGKFEQAKSGTILLDEIGDMPLNLQPKLLRAVEQKQAERLGGAKPVTYDVRIIAATNQELERRVESGAFRSDLYYRLNVATLLLPPLRQRKDDLPLLAEFFLDRANRRLGTDICAISQQAMEIFFNYDWPGNVRQFANAVERAAIFCTSTVITPGDVDQAFSNKRPAGTCDPCPPQAAPGATIAQAAAEADGLPLRQALVRFERARIEDALRRARGVQTDAAASLGISAKNLWNKLQKHGMDPTAFKG</sequence>
<gene>
    <name evidence="19" type="ordered locus">Daes_2917</name>
</gene>
<dbReference type="RefSeq" id="WP_013515814.1">
    <property type="nucleotide sequence ID" value="NC_014844.1"/>
</dbReference>
<dbReference type="EMBL" id="CP002431">
    <property type="protein sequence ID" value="ADU63911.1"/>
    <property type="molecule type" value="Genomic_DNA"/>
</dbReference>
<evidence type="ECO:0000256" key="14">
    <source>
        <dbReference type="ARBA" id="ARBA00029881"/>
    </source>
</evidence>
<dbReference type="HOGENOM" id="CLU_000445_0_6_7"/>
<keyword evidence="7" id="KW-0067">ATP-binding</keyword>
<dbReference type="GO" id="GO:0043565">
    <property type="term" value="F:sequence-specific DNA binding"/>
    <property type="evidence" value="ECO:0007669"/>
    <property type="project" value="InterPro"/>
</dbReference>
<dbReference type="SUPFAM" id="SSF46689">
    <property type="entry name" value="Homeodomain-like"/>
    <property type="match status" value="1"/>
</dbReference>
<dbReference type="Pfam" id="PF00158">
    <property type="entry name" value="Sigma54_activat"/>
    <property type="match status" value="1"/>
</dbReference>
<feature type="domain" description="Sigma-54 factor interaction" evidence="17">
    <location>
        <begin position="142"/>
        <end position="371"/>
    </location>
</feature>
<keyword evidence="12" id="KW-0804">Transcription</keyword>
<dbReference type="SUPFAM" id="SSF52172">
    <property type="entry name" value="CheY-like"/>
    <property type="match status" value="1"/>
</dbReference>
<dbReference type="PRINTS" id="PR01590">
    <property type="entry name" value="HTHFIS"/>
</dbReference>
<dbReference type="PROSITE" id="PS50110">
    <property type="entry name" value="RESPONSE_REGULATORY"/>
    <property type="match status" value="1"/>
</dbReference>
<keyword evidence="8" id="KW-0902">Two-component regulatory system</keyword>
<protein>
    <recommendedName>
        <fullName evidence="2">DNA-binding transcriptional regulator NtrC</fullName>
    </recommendedName>
    <alternativeName>
        <fullName evidence="14">Nitrogen regulation protein NR(I)</fullName>
    </alternativeName>
    <alternativeName>
        <fullName evidence="15">Nitrogen regulator I</fullName>
    </alternativeName>
</protein>
<name>E6VYP4_PSEA9</name>
<evidence type="ECO:0000256" key="12">
    <source>
        <dbReference type="ARBA" id="ARBA00023163"/>
    </source>
</evidence>
<dbReference type="eggNOG" id="COG2204">
    <property type="taxonomic scope" value="Bacteria"/>
</dbReference>
<accession>E6VYP4</accession>
<dbReference type="InterPro" id="IPR002197">
    <property type="entry name" value="HTH_Fis"/>
</dbReference>
<keyword evidence="5 16" id="KW-0597">Phosphoprotein</keyword>
<dbReference type="Pfam" id="PF25601">
    <property type="entry name" value="AAA_lid_14"/>
    <property type="match status" value="1"/>
</dbReference>
<keyword evidence="9" id="KW-0805">Transcription regulation</keyword>
<dbReference type="SMART" id="SM00448">
    <property type="entry name" value="REC"/>
    <property type="match status" value="1"/>
</dbReference>
<dbReference type="SUPFAM" id="SSF52540">
    <property type="entry name" value="P-loop containing nucleoside triphosphate hydrolases"/>
    <property type="match status" value="1"/>
</dbReference>
<evidence type="ECO:0000256" key="2">
    <source>
        <dbReference type="ARBA" id="ARBA00019059"/>
    </source>
</evidence>
<dbReference type="PANTHER" id="PTHR32071">
    <property type="entry name" value="TRANSCRIPTIONAL REGULATORY PROTEIN"/>
    <property type="match status" value="1"/>
</dbReference>
<dbReference type="InterPro" id="IPR011006">
    <property type="entry name" value="CheY-like_superfamily"/>
</dbReference>
<keyword evidence="20" id="KW-1185">Reference proteome</keyword>
<dbReference type="Gene3D" id="3.40.50.2300">
    <property type="match status" value="1"/>
</dbReference>
<evidence type="ECO:0000256" key="6">
    <source>
        <dbReference type="ARBA" id="ARBA00022741"/>
    </source>
</evidence>
<evidence type="ECO:0000256" key="1">
    <source>
        <dbReference type="ARBA" id="ARBA00004496"/>
    </source>
</evidence>
<dbReference type="Pfam" id="PF02954">
    <property type="entry name" value="HTH_8"/>
    <property type="match status" value="1"/>
</dbReference>
<dbReference type="Gene3D" id="3.40.50.300">
    <property type="entry name" value="P-loop containing nucleotide triphosphate hydrolases"/>
    <property type="match status" value="1"/>
</dbReference>